<dbReference type="InterPro" id="IPR044834">
    <property type="entry name" value="PATL"/>
</dbReference>
<dbReference type="Pfam" id="PF03765">
    <property type="entry name" value="CRAL_TRIO_N"/>
    <property type="match status" value="1"/>
</dbReference>
<dbReference type="GO" id="GO:0008289">
    <property type="term" value="F:lipid binding"/>
    <property type="evidence" value="ECO:0007669"/>
    <property type="project" value="InterPro"/>
</dbReference>
<feature type="compositionally biased region" description="Basic and acidic residues" evidence="4">
    <location>
        <begin position="271"/>
        <end position="280"/>
    </location>
</feature>
<dbReference type="InterPro" id="IPR036273">
    <property type="entry name" value="CRAL/TRIO_N_dom_sf"/>
</dbReference>
<keyword evidence="2" id="KW-0813">Transport</keyword>
<dbReference type="PANTHER" id="PTHR45932">
    <property type="entry name" value="PATELLIN-1"/>
    <property type="match status" value="1"/>
</dbReference>
<keyword evidence="3" id="KW-0472">Membrane</keyword>
<dbReference type="AlphaFoldDB" id="A0A8H7UNG9"/>
<dbReference type="InterPro" id="IPR011074">
    <property type="entry name" value="CRAL/TRIO_N_dom"/>
</dbReference>
<reference evidence="6" key="1">
    <citation type="submission" date="2020-12" db="EMBL/GenBank/DDBJ databases">
        <title>Metabolic potential, ecology and presence of endohyphal bacteria is reflected in genomic diversity of Mucoromycotina.</title>
        <authorList>
            <person name="Muszewska A."/>
            <person name="Okrasinska A."/>
            <person name="Steczkiewicz K."/>
            <person name="Drgas O."/>
            <person name="Orlowska M."/>
            <person name="Perlinska-Lenart U."/>
            <person name="Aleksandrzak-Piekarczyk T."/>
            <person name="Szatraj K."/>
            <person name="Zielenkiewicz U."/>
            <person name="Pilsyk S."/>
            <person name="Malc E."/>
            <person name="Mieczkowski P."/>
            <person name="Kruszewska J.S."/>
            <person name="Biernat P."/>
            <person name="Pawlowska J."/>
        </authorList>
    </citation>
    <scope>NUCLEOTIDE SEQUENCE</scope>
    <source>
        <strain evidence="6">WA0000051536</strain>
    </source>
</reference>
<sequence length="296" mass="33288">MSQNKFVQAFTEEEKKAVQELKAQLPELLKATAPATDEAPLSSLWGVPLTAEGDDERVDVVLVKFLRARNLDVKEASIMLTDCLIWRSKFKADHVLQESFDQSVLGRVGFLHKTDKEGRAVTYNLYGGDINLEAVFGDVENFVRWRVQLMEKGMQHIDFVNVDSMIQVHDYHGVSLFGSRTANSKQATKEIIKIMQDNYPEVLAKKFFVNVPSWGSTIFKLVRPLLSENTVKKFVICSSSEVSESLLQQISKENLPKQYGGDSVVPELTASDEKTKEKETPLQNDETIEADTLGVD</sequence>
<evidence type="ECO:0000256" key="4">
    <source>
        <dbReference type="SAM" id="MobiDB-lite"/>
    </source>
</evidence>
<proteinExistence type="predicted"/>
<dbReference type="OrthoDB" id="75724at2759"/>
<dbReference type="Gene3D" id="3.40.525.10">
    <property type="entry name" value="CRAL-TRIO lipid binding domain"/>
    <property type="match status" value="1"/>
</dbReference>
<evidence type="ECO:0000259" key="5">
    <source>
        <dbReference type="PROSITE" id="PS50191"/>
    </source>
</evidence>
<evidence type="ECO:0000313" key="6">
    <source>
        <dbReference type="EMBL" id="KAG2188212.1"/>
    </source>
</evidence>
<accession>A0A8H7UNG9</accession>
<comment type="caution">
    <text evidence="6">The sequence shown here is derived from an EMBL/GenBank/DDBJ whole genome shotgun (WGS) entry which is preliminary data.</text>
</comment>
<evidence type="ECO:0000313" key="7">
    <source>
        <dbReference type="Proteomes" id="UP000612746"/>
    </source>
</evidence>
<feature type="domain" description="CRAL-TRIO" evidence="5">
    <location>
        <begin position="92"/>
        <end position="267"/>
    </location>
</feature>
<dbReference type="SUPFAM" id="SSF52087">
    <property type="entry name" value="CRAL/TRIO domain"/>
    <property type="match status" value="1"/>
</dbReference>
<dbReference type="Proteomes" id="UP000612746">
    <property type="component" value="Unassembled WGS sequence"/>
</dbReference>
<dbReference type="EMBL" id="JAEPRA010000002">
    <property type="protein sequence ID" value="KAG2188212.1"/>
    <property type="molecule type" value="Genomic_DNA"/>
</dbReference>
<dbReference type="InterPro" id="IPR001251">
    <property type="entry name" value="CRAL-TRIO_dom"/>
</dbReference>
<keyword evidence="7" id="KW-1185">Reference proteome</keyword>
<dbReference type="CDD" id="cd00170">
    <property type="entry name" value="SEC14"/>
    <property type="match status" value="1"/>
</dbReference>
<feature type="region of interest" description="Disordered" evidence="4">
    <location>
        <begin position="256"/>
        <end position="296"/>
    </location>
</feature>
<dbReference type="GO" id="GO:0016020">
    <property type="term" value="C:membrane"/>
    <property type="evidence" value="ECO:0007669"/>
    <property type="project" value="UniProtKB-SubCell"/>
</dbReference>
<dbReference type="PROSITE" id="PS50191">
    <property type="entry name" value="CRAL_TRIO"/>
    <property type="match status" value="1"/>
</dbReference>
<gene>
    <name evidence="6" type="ORF">INT44_000964</name>
</gene>
<evidence type="ECO:0000256" key="3">
    <source>
        <dbReference type="ARBA" id="ARBA00023136"/>
    </source>
</evidence>
<dbReference type="PANTHER" id="PTHR45932:SF17">
    <property type="entry name" value="CELLULAR RETINALDEHYDE-BINDING_TRIPLE FUNCTION DOMAIN-CONTAINING PROTEIN"/>
    <property type="match status" value="1"/>
</dbReference>
<protein>
    <recommendedName>
        <fullName evidence="5">CRAL-TRIO domain-containing protein</fullName>
    </recommendedName>
</protein>
<dbReference type="SUPFAM" id="SSF46938">
    <property type="entry name" value="CRAL/TRIO N-terminal domain"/>
    <property type="match status" value="1"/>
</dbReference>
<dbReference type="InterPro" id="IPR036865">
    <property type="entry name" value="CRAL-TRIO_dom_sf"/>
</dbReference>
<name>A0A8H7UNG9_9FUNG</name>
<evidence type="ECO:0000256" key="2">
    <source>
        <dbReference type="ARBA" id="ARBA00022448"/>
    </source>
</evidence>
<organism evidence="6 7">
    <name type="scientific">Umbelopsis vinacea</name>
    <dbReference type="NCBI Taxonomy" id="44442"/>
    <lineage>
        <taxon>Eukaryota</taxon>
        <taxon>Fungi</taxon>
        <taxon>Fungi incertae sedis</taxon>
        <taxon>Mucoromycota</taxon>
        <taxon>Mucoromycotina</taxon>
        <taxon>Umbelopsidomycetes</taxon>
        <taxon>Umbelopsidales</taxon>
        <taxon>Umbelopsidaceae</taxon>
        <taxon>Umbelopsis</taxon>
    </lineage>
</organism>
<dbReference type="Pfam" id="PF00650">
    <property type="entry name" value="CRAL_TRIO"/>
    <property type="match status" value="1"/>
</dbReference>
<evidence type="ECO:0000256" key="1">
    <source>
        <dbReference type="ARBA" id="ARBA00004370"/>
    </source>
</evidence>
<comment type="subcellular location">
    <subcellularLocation>
        <location evidence="1">Membrane</location>
    </subcellularLocation>
</comment>
<dbReference type="SMART" id="SM00516">
    <property type="entry name" value="SEC14"/>
    <property type="match status" value="1"/>
</dbReference>